<organism evidence="2 3">
    <name type="scientific">Aspergillus brasiliensis</name>
    <dbReference type="NCBI Taxonomy" id="319629"/>
    <lineage>
        <taxon>Eukaryota</taxon>
        <taxon>Fungi</taxon>
        <taxon>Dikarya</taxon>
        <taxon>Ascomycota</taxon>
        <taxon>Pezizomycotina</taxon>
        <taxon>Eurotiomycetes</taxon>
        <taxon>Eurotiomycetidae</taxon>
        <taxon>Eurotiales</taxon>
        <taxon>Aspergillaceae</taxon>
        <taxon>Aspergillus</taxon>
        <taxon>Aspergillus subgen. Circumdati</taxon>
    </lineage>
</organism>
<accession>A0A9W5Z4A6</accession>
<feature type="non-terminal residue" evidence="2">
    <location>
        <position position="61"/>
    </location>
</feature>
<sequence>MRTSKGGAAGLDAVKKGPDTPGTNNIKAGEGGALKKRPDILDINNAQTDKDSTAVAKGLLL</sequence>
<proteinExistence type="predicted"/>
<name>A0A9W5Z4A6_9EURO</name>
<comment type="caution">
    <text evidence="2">The sequence shown here is derived from an EMBL/GenBank/DDBJ whole genome shotgun (WGS) entry which is preliminary data.</text>
</comment>
<gene>
    <name evidence="2" type="ORF">AbraCBS73388_009079</name>
</gene>
<evidence type="ECO:0000313" key="3">
    <source>
        <dbReference type="Proteomes" id="UP001143548"/>
    </source>
</evidence>
<dbReference type="Proteomes" id="UP001143548">
    <property type="component" value="Unassembled WGS sequence"/>
</dbReference>
<dbReference type="AlphaFoldDB" id="A0A9W5Z4A6"/>
<protein>
    <submittedName>
        <fullName evidence="2">Uncharacterized protein</fullName>
    </submittedName>
</protein>
<feature type="region of interest" description="Disordered" evidence="1">
    <location>
        <begin position="1"/>
        <end position="34"/>
    </location>
</feature>
<dbReference type="EMBL" id="BROQ01000583">
    <property type="protein sequence ID" value="GKZ28029.1"/>
    <property type="molecule type" value="Genomic_DNA"/>
</dbReference>
<evidence type="ECO:0000313" key="2">
    <source>
        <dbReference type="EMBL" id="GKZ28029.1"/>
    </source>
</evidence>
<reference evidence="2" key="1">
    <citation type="submission" date="2022-07" db="EMBL/GenBank/DDBJ databases">
        <title>Taxonomy of Aspergillus series Nigri: significant species reduction supported by multi-species coalescent approaches.</title>
        <authorList>
            <person name="Bian C."/>
            <person name="Kusuya Y."/>
            <person name="Sklenar F."/>
            <person name="D'hooge E."/>
            <person name="Yaguchi T."/>
            <person name="Takahashi H."/>
            <person name="Hubka V."/>
        </authorList>
    </citation>
    <scope>NUCLEOTIDE SEQUENCE</scope>
    <source>
        <strain evidence="2">CBS 733.88</strain>
    </source>
</reference>
<evidence type="ECO:0000256" key="1">
    <source>
        <dbReference type="SAM" id="MobiDB-lite"/>
    </source>
</evidence>